<evidence type="ECO:0008006" key="4">
    <source>
        <dbReference type="Google" id="ProtNLM"/>
    </source>
</evidence>
<reference evidence="2" key="1">
    <citation type="submission" date="2022-08" db="UniProtKB">
        <authorList>
            <consortium name="EnsemblMetazoa"/>
        </authorList>
    </citation>
    <scope>IDENTIFICATION</scope>
    <source>
        <strain evidence="2">05x7-T-G4-1.051#20</strain>
    </source>
</reference>
<accession>A0A8W8KEG4</accession>
<protein>
    <recommendedName>
        <fullName evidence="4">Kynurenine formamidase</fullName>
    </recommendedName>
</protein>
<dbReference type="PANTHER" id="PTHR31118:SF12">
    <property type="entry name" value="CYCLASE-LIKE PROTEIN 2"/>
    <property type="match status" value="1"/>
</dbReference>
<dbReference type="GO" id="GO:0019441">
    <property type="term" value="P:L-tryptophan catabolic process to kynurenine"/>
    <property type="evidence" value="ECO:0007669"/>
    <property type="project" value="InterPro"/>
</dbReference>
<proteinExistence type="inferred from homology"/>
<dbReference type="SUPFAM" id="SSF102198">
    <property type="entry name" value="Putative cyclase"/>
    <property type="match status" value="1"/>
</dbReference>
<dbReference type="InterPro" id="IPR037175">
    <property type="entry name" value="KFase_sf"/>
</dbReference>
<dbReference type="Gene3D" id="3.50.30.50">
    <property type="entry name" value="Putative cyclase"/>
    <property type="match status" value="1"/>
</dbReference>
<dbReference type="InterPro" id="IPR007325">
    <property type="entry name" value="KFase/CYL"/>
</dbReference>
<name>A0A8W8KEG4_MAGGI</name>
<dbReference type="PANTHER" id="PTHR31118">
    <property type="entry name" value="CYCLASE-LIKE PROTEIN 2"/>
    <property type="match status" value="1"/>
</dbReference>
<sequence>MLPERFSQCHKLEKPVQRMLYLFMISLLFLGSSNCMRIVDLTHEQSISTIFWPGNPQYNFTILFRNFSGSYWYESNSFSTAEHGGTHVDSPAHFYKGGWRTQQIPMEKLVGRGAIINVKQKASTNPDYRVSVADLIDYEDTYGRIPSGAVVIMNSGWSDKYPDPNAVFNTTNPSDPNTFHFPAWHEDAASWLINKRNINIIGVDTPSTDYGQSKTFPVHILLGKHNKIGVENVGFLDQIPESGSTVFVAVVKLRDGSGGPARVFAMVDEGKDQCTSGSNCQFYSASLLIAIILFVLTQKY</sequence>
<dbReference type="AlphaFoldDB" id="A0A8W8KEG4"/>
<evidence type="ECO:0000313" key="3">
    <source>
        <dbReference type="Proteomes" id="UP000005408"/>
    </source>
</evidence>
<dbReference type="Proteomes" id="UP000005408">
    <property type="component" value="Unassembled WGS sequence"/>
</dbReference>
<dbReference type="GO" id="GO:0004061">
    <property type="term" value="F:arylformamidase activity"/>
    <property type="evidence" value="ECO:0007669"/>
    <property type="project" value="InterPro"/>
</dbReference>
<comment type="similarity">
    <text evidence="1">Belongs to the Cyclase 1 superfamily.</text>
</comment>
<evidence type="ECO:0000313" key="2">
    <source>
        <dbReference type="EnsemblMetazoa" id="G23533.2:cds"/>
    </source>
</evidence>
<keyword evidence="3" id="KW-1185">Reference proteome</keyword>
<organism evidence="2 3">
    <name type="scientific">Magallana gigas</name>
    <name type="common">Pacific oyster</name>
    <name type="synonym">Crassostrea gigas</name>
    <dbReference type="NCBI Taxonomy" id="29159"/>
    <lineage>
        <taxon>Eukaryota</taxon>
        <taxon>Metazoa</taxon>
        <taxon>Spiralia</taxon>
        <taxon>Lophotrochozoa</taxon>
        <taxon>Mollusca</taxon>
        <taxon>Bivalvia</taxon>
        <taxon>Autobranchia</taxon>
        <taxon>Pteriomorphia</taxon>
        <taxon>Ostreida</taxon>
        <taxon>Ostreoidea</taxon>
        <taxon>Ostreidae</taxon>
        <taxon>Magallana</taxon>
    </lineage>
</organism>
<dbReference type="EnsemblMetazoa" id="G23533.2">
    <property type="protein sequence ID" value="G23533.2:cds"/>
    <property type="gene ID" value="G23533"/>
</dbReference>
<evidence type="ECO:0000256" key="1">
    <source>
        <dbReference type="ARBA" id="ARBA00007865"/>
    </source>
</evidence>
<dbReference type="Pfam" id="PF04199">
    <property type="entry name" value="Cyclase"/>
    <property type="match status" value="1"/>
</dbReference>